<dbReference type="AlphaFoldDB" id="A0A367IS04"/>
<evidence type="ECO:0000313" key="2">
    <source>
        <dbReference type="Proteomes" id="UP000253551"/>
    </source>
</evidence>
<reference evidence="1 2" key="1">
    <citation type="journal article" date="2018" name="G3 (Bethesda)">
        <title>Phylogenetic and Phylogenomic Definition of Rhizopus Species.</title>
        <authorList>
            <person name="Gryganskyi A.P."/>
            <person name="Golan J."/>
            <person name="Dolatabadi S."/>
            <person name="Mondo S."/>
            <person name="Robb S."/>
            <person name="Idnurm A."/>
            <person name="Muszewska A."/>
            <person name="Steczkiewicz K."/>
            <person name="Masonjones S."/>
            <person name="Liao H.L."/>
            <person name="Gajdeczka M.T."/>
            <person name="Anike F."/>
            <person name="Vuek A."/>
            <person name="Anishchenko I.M."/>
            <person name="Voigt K."/>
            <person name="de Hoog G.S."/>
            <person name="Smith M.E."/>
            <person name="Heitman J."/>
            <person name="Vilgalys R."/>
            <person name="Stajich J.E."/>
        </authorList>
    </citation>
    <scope>NUCLEOTIDE SEQUENCE [LARGE SCALE GENOMIC DNA]</scope>
    <source>
        <strain evidence="1 2">LSU 92-RS-03</strain>
    </source>
</reference>
<dbReference type="EMBL" id="PJQM01006091">
    <property type="protein sequence ID" value="RCH80271.1"/>
    <property type="molecule type" value="Genomic_DNA"/>
</dbReference>
<dbReference type="STRING" id="4846.A0A367IS04"/>
<sequence>MFASDIHTNKTEQVERVLQKTNDFQFSHSLQSAFDPNGHRASAVFSLTDSHKVHRGIRPIMSKTEIMQETEPMEVDSDDIEDLSPLLESIHLFSTASSQLQDKSDLQDLARLSLSQLKKMISSVEFASWSDDVILDFFNTLSEIESLPNTHWALLIYAIFYKKIAALDSSAPRLLMNSIVLLAKKEGKANMDGLLIPLLFQSKLAKPQNEVIVKIVSESLNASQRYSFLQVILFDGEAYFTDNQDILPSTVQKYLRPWNDSIFQIIHAILSTQPLITFTKTPLHHLVESIQALVRSNPKDKGSMQILLLLTSKYSQSIIEFELISLVEDICQMSTMFLKRAVLGQIASIKKNMKNMQDG</sequence>
<dbReference type="InterPro" id="IPR039685">
    <property type="entry name" value="FANCE"/>
</dbReference>
<protein>
    <submittedName>
        <fullName evidence="1">Uncharacterized protein</fullName>
    </submittedName>
</protein>
<comment type="caution">
    <text evidence="1">The sequence shown here is derived from an EMBL/GenBank/DDBJ whole genome shotgun (WGS) entry which is preliminary data.</text>
</comment>
<name>A0A367IS04_RHIST</name>
<gene>
    <name evidence="1" type="ORF">CU098_005423</name>
</gene>
<dbReference type="OrthoDB" id="2449818at2759"/>
<dbReference type="PANTHER" id="PTHR32094">
    <property type="entry name" value="FANCONI ANEMIA GROUP E PROTEIN"/>
    <property type="match status" value="1"/>
</dbReference>
<keyword evidence="2" id="KW-1185">Reference proteome</keyword>
<dbReference type="Gene3D" id="1.25.40.480">
    <property type="match status" value="1"/>
</dbReference>
<organism evidence="1 2">
    <name type="scientific">Rhizopus stolonifer</name>
    <name type="common">Rhizopus nigricans</name>
    <dbReference type="NCBI Taxonomy" id="4846"/>
    <lineage>
        <taxon>Eukaryota</taxon>
        <taxon>Fungi</taxon>
        <taxon>Fungi incertae sedis</taxon>
        <taxon>Mucoromycota</taxon>
        <taxon>Mucoromycotina</taxon>
        <taxon>Mucoromycetes</taxon>
        <taxon>Mucorales</taxon>
        <taxon>Mucorineae</taxon>
        <taxon>Rhizopodaceae</taxon>
        <taxon>Rhizopus</taxon>
    </lineage>
</organism>
<dbReference type="GO" id="GO:0043240">
    <property type="term" value="C:Fanconi anaemia nuclear complex"/>
    <property type="evidence" value="ECO:0007669"/>
    <property type="project" value="InterPro"/>
</dbReference>
<proteinExistence type="predicted"/>
<dbReference type="GO" id="GO:0036297">
    <property type="term" value="P:interstrand cross-link repair"/>
    <property type="evidence" value="ECO:0007669"/>
    <property type="project" value="InterPro"/>
</dbReference>
<accession>A0A367IS04</accession>
<evidence type="ECO:0000313" key="1">
    <source>
        <dbReference type="EMBL" id="RCH80271.1"/>
    </source>
</evidence>
<dbReference type="Proteomes" id="UP000253551">
    <property type="component" value="Unassembled WGS sequence"/>
</dbReference>
<dbReference type="PANTHER" id="PTHR32094:SF5">
    <property type="entry name" value="FANCONI ANEMIA GROUP E PROTEIN"/>
    <property type="match status" value="1"/>
</dbReference>